<dbReference type="OMA" id="FLDTIPW"/>
<name>I7ML25_TETTS</name>
<dbReference type="GeneID" id="7836102"/>
<keyword evidence="2" id="KW-0472">Membrane</keyword>
<feature type="transmembrane region" description="Helical" evidence="2">
    <location>
        <begin position="376"/>
        <end position="396"/>
    </location>
</feature>
<evidence type="ECO:0000313" key="4">
    <source>
        <dbReference type="Proteomes" id="UP000009168"/>
    </source>
</evidence>
<dbReference type="Pfam" id="PF01554">
    <property type="entry name" value="MatE"/>
    <property type="match status" value="2"/>
</dbReference>
<dbReference type="GO" id="GO:0042910">
    <property type="term" value="F:xenobiotic transmembrane transporter activity"/>
    <property type="evidence" value="ECO:0007669"/>
    <property type="project" value="InterPro"/>
</dbReference>
<sequence>MGEGGSSGDIEALEVYDPKEVLLTKDLFQMSRDEQKSEIWKVANSAISVGIGILLSILFLSVNLHFAGLLQNDAILGGIGLGNIMINCTGYFLLVGLNQGFGSLSARAFSAKSSILMKNYFTKGAFTVLCVSIFMLVFMFNVYDILVALGQEEQVSYYASQYSLGIMFGLICLFFFDFLRNYFNSMGIYNEPMYIQIVSIVTQYLFCFVFSEYLGYGFSGIIFATNINYFFLLLMAIWLAKKKNLDIMPECKMDTVKVNYKKYIHFCMPIALPMVVDIFCFELNSLLIGSMQIKAQFNAHIIMCNLASLFYSFPLGLCGALCTLISNAVGHNDHVKAKNYFKISYIVGIGFACVSTFLFVFYKRELGLFYTSDEEIVQQFVSIMTIFQFFIGLDYLQGSQQGILKGVGLGKVCLMLFIICFYVIGTTSSCILGFVFDLQLIGFWIGFVLAIVTVFASQTYVMLKINWQEQIHEQHEHLLQDKKLLDELQTELIKSEH</sequence>
<dbReference type="HOGENOM" id="CLU_515365_0_0_1"/>
<feature type="transmembrane region" description="Helical" evidence="2">
    <location>
        <begin position="194"/>
        <end position="214"/>
    </location>
</feature>
<dbReference type="InterPro" id="IPR002528">
    <property type="entry name" value="MATE_fam"/>
</dbReference>
<accession>I7ML25</accession>
<dbReference type="Proteomes" id="UP000009168">
    <property type="component" value="Unassembled WGS sequence"/>
</dbReference>
<protein>
    <submittedName>
        <fullName evidence="3">MATE efflux family protein</fullName>
    </submittedName>
</protein>
<keyword evidence="2" id="KW-1133">Transmembrane helix</keyword>
<dbReference type="STRING" id="312017.I7ML25"/>
<evidence type="ECO:0000256" key="2">
    <source>
        <dbReference type="SAM" id="Phobius"/>
    </source>
</evidence>
<feature type="transmembrane region" description="Helical" evidence="2">
    <location>
        <begin position="408"/>
        <end position="435"/>
    </location>
</feature>
<feature type="transmembrane region" description="Helical" evidence="2">
    <location>
        <begin position="341"/>
        <end position="361"/>
    </location>
</feature>
<dbReference type="EMBL" id="GG662605">
    <property type="protein sequence ID" value="EAS01037.1"/>
    <property type="molecule type" value="Genomic_DNA"/>
</dbReference>
<evidence type="ECO:0000313" key="3">
    <source>
        <dbReference type="EMBL" id="EAS01037.1"/>
    </source>
</evidence>
<feature type="transmembrane region" description="Helical" evidence="2">
    <location>
        <begin position="120"/>
        <end position="142"/>
    </location>
</feature>
<feature type="transmembrane region" description="Helical" evidence="2">
    <location>
        <begin position="74"/>
        <end position="99"/>
    </location>
</feature>
<comment type="similarity">
    <text evidence="1">Belongs to the multi antimicrobial extrusion (MATE) (TC 2.A.66.1) family.</text>
</comment>
<feature type="transmembrane region" description="Helical" evidence="2">
    <location>
        <begin position="220"/>
        <end position="240"/>
    </location>
</feature>
<dbReference type="KEGG" id="tet:TTHERM_00314910"/>
<dbReference type="GO" id="GO:0015297">
    <property type="term" value="F:antiporter activity"/>
    <property type="evidence" value="ECO:0007669"/>
    <property type="project" value="InterPro"/>
</dbReference>
<dbReference type="RefSeq" id="XP_001021282.1">
    <property type="nucleotide sequence ID" value="XM_001021282.1"/>
</dbReference>
<feature type="transmembrane region" description="Helical" evidence="2">
    <location>
        <begin position="263"/>
        <end position="288"/>
    </location>
</feature>
<dbReference type="eggNOG" id="KOG1347">
    <property type="taxonomic scope" value="Eukaryota"/>
</dbReference>
<keyword evidence="2" id="KW-0812">Transmembrane</keyword>
<dbReference type="PANTHER" id="PTHR11206">
    <property type="entry name" value="MULTIDRUG RESISTANCE PROTEIN"/>
    <property type="match status" value="1"/>
</dbReference>
<organism evidence="3 4">
    <name type="scientific">Tetrahymena thermophila (strain SB210)</name>
    <dbReference type="NCBI Taxonomy" id="312017"/>
    <lineage>
        <taxon>Eukaryota</taxon>
        <taxon>Sar</taxon>
        <taxon>Alveolata</taxon>
        <taxon>Ciliophora</taxon>
        <taxon>Intramacronucleata</taxon>
        <taxon>Oligohymenophorea</taxon>
        <taxon>Hymenostomatida</taxon>
        <taxon>Tetrahymenina</taxon>
        <taxon>Tetrahymenidae</taxon>
        <taxon>Tetrahymena</taxon>
    </lineage>
</organism>
<proteinExistence type="inferred from homology"/>
<evidence type="ECO:0000256" key="1">
    <source>
        <dbReference type="ARBA" id="ARBA00010199"/>
    </source>
</evidence>
<keyword evidence="4" id="KW-1185">Reference proteome</keyword>
<dbReference type="OrthoDB" id="292562at2759"/>
<dbReference type="AlphaFoldDB" id="I7ML25"/>
<feature type="transmembrane region" description="Helical" evidence="2">
    <location>
        <begin position="162"/>
        <end position="182"/>
    </location>
</feature>
<gene>
    <name evidence="3" type="ORF">TTHERM_00314910</name>
</gene>
<dbReference type="InParanoid" id="I7ML25"/>
<feature type="transmembrane region" description="Helical" evidence="2">
    <location>
        <begin position="441"/>
        <end position="463"/>
    </location>
</feature>
<reference evidence="4" key="1">
    <citation type="journal article" date="2006" name="PLoS Biol.">
        <title>Macronuclear genome sequence of the ciliate Tetrahymena thermophila, a model eukaryote.</title>
        <authorList>
            <person name="Eisen J.A."/>
            <person name="Coyne R.S."/>
            <person name="Wu M."/>
            <person name="Wu D."/>
            <person name="Thiagarajan M."/>
            <person name="Wortman J.R."/>
            <person name="Badger J.H."/>
            <person name="Ren Q."/>
            <person name="Amedeo P."/>
            <person name="Jones K.M."/>
            <person name="Tallon L.J."/>
            <person name="Delcher A.L."/>
            <person name="Salzberg S.L."/>
            <person name="Silva J.C."/>
            <person name="Haas B.J."/>
            <person name="Majoros W.H."/>
            <person name="Farzad M."/>
            <person name="Carlton J.M."/>
            <person name="Smith R.K. Jr."/>
            <person name="Garg J."/>
            <person name="Pearlman R.E."/>
            <person name="Karrer K.M."/>
            <person name="Sun L."/>
            <person name="Manning G."/>
            <person name="Elde N.C."/>
            <person name="Turkewitz A.P."/>
            <person name="Asai D.J."/>
            <person name="Wilkes D.E."/>
            <person name="Wang Y."/>
            <person name="Cai H."/>
            <person name="Collins K."/>
            <person name="Stewart B.A."/>
            <person name="Lee S.R."/>
            <person name="Wilamowska K."/>
            <person name="Weinberg Z."/>
            <person name="Ruzzo W.L."/>
            <person name="Wloga D."/>
            <person name="Gaertig J."/>
            <person name="Frankel J."/>
            <person name="Tsao C.-C."/>
            <person name="Gorovsky M.A."/>
            <person name="Keeling P.J."/>
            <person name="Waller R.F."/>
            <person name="Patron N.J."/>
            <person name="Cherry J.M."/>
            <person name="Stover N.A."/>
            <person name="Krieger C.J."/>
            <person name="del Toro C."/>
            <person name="Ryder H.F."/>
            <person name="Williamson S.C."/>
            <person name="Barbeau R.A."/>
            <person name="Hamilton E.P."/>
            <person name="Orias E."/>
        </authorList>
    </citation>
    <scope>NUCLEOTIDE SEQUENCE [LARGE SCALE GENOMIC DNA]</scope>
    <source>
        <strain evidence="4">SB210</strain>
    </source>
</reference>
<feature type="transmembrane region" description="Helical" evidence="2">
    <location>
        <begin position="308"/>
        <end position="329"/>
    </location>
</feature>
<dbReference type="GO" id="GO:0016020">
    <property type="term" value="C:membrane"/>
    <property type="evidence" value="ECO:0007669"/>
    <property type="project" value="InterPro"/>
</dbReference>
<feature type="transmembrane region" description="Helical" evidence="2">
    <location>
        <begin position="39"/>
        <end position="62"/>
    </location>
</feature>